<evidence type="ECO:0000256" key="1">
    <source>
        <dbReference type="ARBA" id="ARBA00009600"/>
    </source>
</evidence>
<organism evidence="2 3">
    <name type="scientific">Marivirga sericea</name>
    <dbReference type="NCBI Taxonomy" id="1028"/>
    <lineage>
        <taxon>Bacteria</taxon>
        <taxon>Pseudomonadati</taxon>
        <taxon>Bacteroidota</taxon>
        <taxon>Cytophagia</taxon>
        <taxon>Cytophagales</taxon>
        <taxon>Marivirgaceae</taxon>
        <taxon>Marivirga</taxon>
    </lineage>
</organism>
<dbReference type="AlphaFoldDB" id="A0A1X7IKA7"/>
<dbReference type="RefSeq" id="WP_085515722.1">
    <property type="nucleotide sequence ID" value="NZ_FXAW01000001.1"/>
</dbReference>
<dbReference type="PANTHER" id="PTHR30327:SF1">
    <property type="entry name" value="UPF0301 PROTEIN YQGE"/>
    <property type="match status" value="1"/>
</dbReference>
<evidence type="ECO:0000313" key="3">
    <source>
        <dbReference type="Proteomes" id="UP000193804"/>
    </source>
</evidence>
<dbReference type="GO" id="GO:0005829">
    <property type="term" value="C:cytosol"/>
    <property type="evidence" value="ECO:0007669"/>
    <property type="project" value="TreeGrafter"/>
</dbReference>
<dbReference type="OrthoDB" id="9807486at2"/>
<name>A0A1X7IKA7_9BACT</name>
<dbReference type="STRING" id="1028.SAMN05661096_00742"/>
<dbReference type="PANTHER" id="PTHR30327">
    <property type="entry name" value="UNCHARACTERIZED PROTEIN YQGE"/>
    <property type="match status" value="1"/>
</dbReference>
<protein>
    <submittedName>
        <fullName evidence="2">Putative transcriptional regulator</fullName>
    </submittedName>
</protein>
<dbReference type="InterPro" id="IPR003774">
    <property type="entry name" value="AlgH-like"/>
</dbReference>
<proteinExistence type="inferred from homology"/>
<keyword evidence="3" id="KW-1185">Reference proteome</keyword>
<dbReference type="EMBL" id="FXAW01000001">
    <property type="protein sequence ID" value="SMG15311.1"/>
    <property type="molecule type" value="Genomic_DNA"/>
</dbReference>
<dbReference type="Proteomes" id="UP000193804">
    <property type="component" value="Unassembled WGS sequence"/>
</dbReference>
<dbReference type="SUPFAM" id="SSF143456">
    <property type="entry name" value="VC0467-like"/>
    <property type="match status" value="1"/>
</dbReference>
<accession>A0A1X7IKA7</accession>
<dbReference type="Gene3D" id="3.40.1740.10">
    <property type="entry name" value="VC0467-like"/>
    <property type="match status" value="1"/>
</dbReference>
<sequence length="192" mass="21962">MEFFEFKNIEQPQKGDLLLSEPFLPDQNFDRTVILLCEHNEEGSFGFILNKLSILKVDEVLPDIGSFEASLFVGGPVQQNTLHFIHDIEELKDGGQKITDGLFWGGNFEVLQSMMLAGEINKDKSRFFVGYSGWSENQLQEEIDHNSWIIARGVHPSYIFKSPPETLWKSILEKMGGRFKIYANYPSDPNLN</sequence>
<comment type="similarity">
    <text evidence="1">Belongs to the UPF0301 (AlgH) family.</text>
</comment>
<dbReference type="Pfam" id="PF02622">
    <property type="entry name" value="DUF179"/>
    <property type="match status" value="1"/>
</dbReference>
<reference evidence="3" key="1">
    <citation type="submission" date="2017-04" db="EMBL/GenBank/DDBJ databases">
        <authorList>
            <person name="Varghese N."/>
            <person name="Submissions S."/>
        </authorList>
    </citation>
    <scope>NUCLEOTIDE SEQUENCE [LARGE SCALE GENOMIC DNA]</scope>
    <source>
        <strain evidence="3">DSM 4125</strain>
    </source>
</reference>
<gene>
    <name evidence="2" type="ORF">SAMN05661096_00742</name>
</gene>
<evidence type="ECO:0000313" key="2">
    <source>
        <dbReference type="EMBL" id="SMG15311.1"/>
    </source>
</evidence>